<dbReference type="EMBL" id="JBHSLU010000015">
    <property type="protein sequence ID" value="MFC5505223.1"/>
    <property type="molecule type" value="Genomic_DNA"/>
</dbReference>
<organism evidence="2 3">
    <name type="scientific">Bosea massiliensis</name>
    <dbReference type="NCBI Taxonomy" id="151419"/>
    <lineage>
        <taxon>Bacteria</taxon>
        <taxon>Pseudomonadati</taxon>
        <taxon>Pseudomonadota</taxon>
        <taxon>Alphaproteobacteria</taxon>
        <taxon>Hyphomicrobiales</taxon>
        <taxon>Boseaceae</taxon>
        <taxon>Bosea</taxon>
    </lineage>
</organism>
<comment type="caution">
    <text evidence="2">The sequence shown here is derived from an EMBL/GenBank/DDBJ whole genome shotgun (WGS) entry which is preliminary data.</text>
</comment>
<evidence type="ECO:0000313" key="2">
    <source>
        <dbReference type="EMBL" id="MFC5505223.1"/>
    </source>
</evidence>
<sequence>MAVTQPALRLMTRERLRSRFHVAGLLAALMLLTGCAGSFGRGLAELPASQGRTPLPIGDWVLNEGIEARTMVFCPREACAQQGFAAVLAFSGREAGRMEQALKAEPERLARLFSKPPPDPARKPAATKPAAGKADARPGSTTQVSRFEAGGTSGLVVEIRARGDGAKSATTAILHGREGGRLVLAIAVSPDSESARRDAVAAWRSR</sequence>
<protein>
    <recommendedName>
        <fullName evidence="4">DUF2380 domain-containing protein</fullName>
    </recommendedName>
</protein>
<name>A0ABW0P0P1_9HYPH</name>
<evidence type="ECO:0000313" key="3">
    <source>
        <dbReference type="Proteomes" id="UP001596060"/>
    </source>
</evidence>
<keyword evidence="3" id="KW-1185">Reference proteome</keyword>
<proteinExistence type="predicted"/>
<feature type="compositionally biased region" description="Low complexity" evidence="1">
    <location>
        <begin position="123"/>
        <end position="133"/>
    </location>
</feature>
<reference evidence="3" key="1">
    <citation type="journal article" date="2019" name="Int. J. Syst. Evol. Microbiol.">
        <title>The Global Catalogue of Microorganisms (GCM) 10K type strain sequencing project: providing services to taxonomists for standard genome sequencing and annotation.</title>
        <authorList>
            <consortium name="The Broad Institute Genomics Platform"/>
            <consortium name="The Broad Institute Genome Sequencing Center for Infectious Disease"/>
            <person name="Wu L."/>
            <person name="Ma J."/>
        </authorList>
    </citation>
    <scope>NUCLEOTIDE SEQUENCE [LARGE SCALE GENOMIC DNA]</scope>
    <source>
        <strain evidence="3">CCUG 43117</strain>
    </source>
</reference>
<gene>
    <name evidence="2" type="ORF">ACFPN9_08125</name>
</gene>
<evidence type="ECO:0000256" key="1">
    <source>
        <dbReference type="SAM" id="MobiDB-lite"/>
    </source>
</evidence>
<feature type="region of interest" description="Disordered" evidence="1">
    <location>
        <begin position="112"/>
        <end position="148"/>
    </location>
</feature>
<dbReference type="RefSeq" id="WP_377816346.1">
    <property type="nucleotide sequence ID" value="NZ_JBHSLU010000015.1"/>
</dbReference>
<dbReference type="Proteomes" id="UP001596060">
    <property type="component" value="Unassembled WGS sequence"/>
</dbReference>
<evidence type="ECO:0008006" key="4">
    <source>
        <dbReference type="Google" id="ProtNLM"/>
    </source>
</evidence>
<accession>A0ABW0P0P1</accession>